<keyword evidence="1" id="KW-0802">TPR repeat</keyword>
<dbReference type="GeneID" id="107818520"/>
<dbReference type="PaxDb" id="4097-A0A1S4CFU1"/>
<dbReference type="RefSeq" id="XP_016500040.1">
    <property type="nucleotide sequence ID" value="XM_016644554.1"/>
</dbReference>
<dbReference type="InterPro" id="IPR011990">
    <property type="entry name" value="TPR-like_helical_dom_sf"/>
</dbReference>
<dbReference type="SMR" id="A0A1S4CFU1"/>
<dbReference type="Proteomes" id="UP000790787">
    <property type="component" value="Chromosome 12"/>
</dbReference>
<dbReference type="Pfam" id="PF13431">
    <property type="entry name" value="TPR_17"/>
    <property type="match status" value="1"/>
</dbReference>
<evidence type="ECO:0000256" key="2">
    <source>
        <dbReference type="SAM" id="MobiDB-lite"/>
    </source>
</evidence>
<evidence type="ECO:0000313" key="3">
    <source>
        <dbReference type="Proteomes" id="UP000790787"/>
    </source>
</evidence>
<dbReference type="OMA" id="EYYLACQ"/>
<dbReference type="STRING" id="4097.A0A1S4CFU1"/>
<accession>A0A1S4CFU1</accession>
<feature type="repeat" description="TPR" evidence="1">
    <location>
        <begin position="668"/>
        <end position="701"/>
    </location>
</feature>
<reference key="1">
    <citation type="journal article" date="2014" name="Nat. Commun.">
        <title>The tobacco genome sequence and its comparison with those of tomato and potato.</title>
        <authorList>
            <person name="Sierro N."/>
            <person name="Battey J.N."/>
            <person name="Ouadi S."/>
            <person name="Bakaher N."/>
            <person name="Bovet L."/>
            <person name="Willig A."/>
            <person name="Goepfert S."/>
            <person name="Peitsch M.C."/>
            <person name="Ivanov N.V."/>
        </authorList>
    </citation>
    <scope>NUCLEOTIDE SEQUENCE [LARGE SCALE GENOMIC DNA]</scope>
    <source>
        <strain>cv. TN90</strain>
    </source>
</reference>
<dbReference type="PROSITE" id="PS50005">
    <property type="entry name" value="TPR"/>
    <property type="match status" value="1"/>
</dbReference>
<dbReference type="RefSeq" id="XP_016500031.1">
    <property type="nucleotide sequence ID" value="XM_016644545.1"/>
</dbReference>
<dbReference type="SUPFAM" id="SSF48452">
    <property type="entry name" value="TPR-like"/>
    <property type="match status" value="3"/>
</dbReference>
<evidence type="ECO:0000313" key="4">
    <source>
        <dbReference type="RefSeq" id="XP_016500031.1"/>
    </source>
</evidence>
<organism evidence="5">
    <name type="scientific">Nicotiana tabacum</name>
    <name type="common">Common tobacco</name>
    <dbReference type="NCBI Taxonomy" id="4097"/>
    <lineage>
        <taxon>Eukaryota</taxon>
        <taxon>Viridiplantae</taxon>
        <taxon>Streptophyta</taxon>
        <taxon>Embryophyta</taxon>
        <taxon>Tracheophyta</taxon>
        <taxon>Spermatophyta</taxon>
        <taxon>Magnoliopsida</taxon>
        <taxon>eudicotyledons</taxon>
        <taxon>Gunneridae</taxon>
        <taxon>Pentapetalae</taxon>
        <taxon>asterids</taxon>
        <taxon>lamiids</taxon>
        <taxon>Solanales</taxon>
        <taxon>Solanaceae</taxon>
        <taxon>Nicotianoideae</taxon>
        <taxon>Nicotianeae</taxon>
        <taxon>Nicotiana</taxon>
    </lineage>
</organism>
<dbReference type="SMART" id="SM00028">
    <property type="entry name" value="TPR"/>
    <property type="match status" value="4"/>
</dbReference>
<dbReference type="PANTHER" id="PTHR44102:SF4">
    <property type="entry name" value="PROTEIN NPGR1"/>
    <property type="match status" value="1"/>
</dbReference>
<gene>
    <name evidence="4 5" type="primary">LOC107818520</name>
</gene>
<name>A0A1S4CFU1_TOBAC</name>
<dbReference type="KEGG" id="nta:107818520"/>
<protein>
    <submittedName>
        <fullName evidence="4 5">Tetratricopeptide repeat protein 7A</fullName>
    </submittedName>
</protein>
<dbReference type="Gene3D" id="1.25.40.10">
    <property type="entry name" value="Tetratricopeptide repeat domain"/>
    <property type="match status" value="3"/>
</dbReference>
<dbReference type="OrthoDB" id="29013at2759"/>
<dbReference type="PANTHER" id="PTHR44102">
    <property type="entry name" value="PROTEIN NPG1"/>
    <property type="match status" value="1"/>
</dbReference>
<dbReference type="InterPro" id="IPR043376">
    <property type="entry name" value="NPG1-like"/>
</dbReference>
<feature type="region of interest" description="Disordered" evidence="2">
    <location>
        <begin position="11"/>
        <end position="36"/>
    </location>
</feature>
<evidence type="ECO:0000256" key="1">
    <source>
        <dbReference type="PROSITE-ProRule" id="PRU00339"/>
    </source>
</evidence>
<dbReference type="AlphaFoldDB" id="A0A1S4CFU1"/>
<keyword evidence="3" id="KW-1185">Reference proteome</keyword>
<evidence type="ECO:0000313" key="5">
    <source>
        <dbReference type="RefSeq" id="XP_016500040.1"/>
    </source>
</evidence>
<sequence>MLCACSGEQFKFDEPPPQSPESLATRDFSASGLSSRTGTVDWDSKLEDAQVDEVESTLKEALSLNYEEARALLGRLEYQRGNFDAALHVFQGIDIRTLSSRMSKAIAERTRPLKPRSKCDIVPAGVMSLHSVSLLLEAILLKAKSLEELSRIKDAAKECKMILDVVDSALPNGIPEGISEDCKLLEMFHKALELLPKLWIQAGYLDEAVLAYRRALVKPWNLDSQRLACIQKDLAATLLFGGVEVEVPAQFQVCGSTAPKNNLEEAILLLFVLMSKMLNGQIEWDSEIMNHLTFALTISGHSESLADHIEQVLPGIYTRAERWYLLALCYSAAGQNDTALNLVKKISGCSEANQEPHIPSLLLGAKLCSQDLQQAHEGINFARAVINLAKNQNEHFLVQAHKLLGVCYGNAARISISDFERNFCQREALAALNSTFATCKEDPEILFSLGLENAIQRNLTPAFNNVMRYSEMVAGSTTRAWKLLALVVSAEQRFKDAEAIVDLAFDETGKVDQMEYLRLKAVLQIAQQQPKQAIETYRILLALIQAQKESTTDDEVTAQRRLEVEAWLDLSSLYTDLESWRDAEICINKAKAIQFYCPRNWHATGALFQAKARDKEALVALSVSLSIEPDYIPSIVSTAQVLMKMGNDTVPIARSFLMNALRLEPTNHDAWFNLGMLAKMEGSLQQAADFFQAAHELKISAPVQSFV</sequence>
<reference evidence="4 5" key="2">
    <citation type="submission" date="2025-04" db="UniProtKB">
        <authorList>
            <consortium name="RefSeq"/>
        </authorList>
    </citation>
    <scope>IDENTIFICATION</scope>
</reference>
<dbReference type="InterPro" id="IPR019734">
    <property type="entry name" value="TPR_rpt"/>
</dbReference>
<proteinExistence type="predicted"/>